<evidence type="ECO:0000256" key="1">
    <source>
        <dbReference type="SAM" id="MobiDB-lite"/>
    </source>
</evidence>
<dbReference type="Gene3D" id="3.40.50.300">
    <property type="entry name" value="P-loop containing nucleotide triphosphate hydrolases"/>
    <property type="match status" value="1"/>
</dbReference>
<protein>
    <recommendedName>
        <fullName evidence="4">Helicase C-terminal domain-containing protein</fullName>
    </recommendedName>
</protein>
<dbReference type="SUPFAM" id="SSF52540">
    <property type="entry name" value="P-loop containing nucleoside triphosphate hydrolases"/>
    <property type="match status" value="1"/>
</dbReference>
<dbReference type="PANTHER" id="PTHR14074">
    <property type="entry name" value="HELICASE WITH DEATH DOMAIN-RELATED"/>
    <property type="match status" value="1"/>
</dbReference>
<gene>
    <name evidence="2" type="ORF">VaNZ11_009265</name>
</gene>
<organism evidence="2 3">
    <name type="scientific">Volvox africanus</name>
    <dbReference type="NCBI Taxonomy" id="51714"/>
    <lineage>
        <taxon>Eukaryota</taxon>
        <taxon>Viridiplantae</taxon>
        <taxon>Chlorophyta</taxon>
        <taxon>core chlorophytes</taxon>
        <taxon>Chlorophyceae</taxon>
        <taxon>CS clade</taxon>
        <taxon>Chlamydomonadales</taxon>
        <taxon>Volvocaceae</taxon>
        <taxon>Volvox</taxon>
    </lineage>
</organism>
<evidence type="ECO:0000313" key="3">
    <source>
        <dbReference type="Proteomes" id="UP001165090"/>
    </source>
</evidence>
<sequence>MTIQISATAHPTAASFCDDWAAALSALIAAEILPDAPPVSTLRAALPKNLNPQTAQPFHDFFAMDNDSANILLPLTCNSIYDDRGIRIPVVAAAEPESAVSPNFSSLHDAVSRCVSEHPAIPRYLRPLSVLLIAAEAVRHLVRRPVGNTDGRMEATVLQHGPLCEAPSVAERLPCVRQQQHLMDFSETETTKRSHASLSTSEGDHEATIATSNNPGAAADNLDDDDDDSLSYVHVHKRRRVDEQHKVPCCGNAVGHVVVAAAPGPTKGEVVPEPTLVQCHAEMRWQDAELAAYLREFTEVVALELGDHMSGITVEGKEANEALSYLQRNLDAHLAMLLAGASDEAGTAADPTTLTGTAATVTPTTNLSSAAHVDSLRLLTQWLSKAREFAVKYPCPNLELTARLMDALVTAIDLVEDMGFEAALPYLARHAVVLCRDDLKIHGDPMRVDVTPAEGPSSSLPASLQEICRTFTAAALTTSTTTIPATSSTFTSTPMGQQPAIRYGLAPRPLGLLVRWKLSNVQGPTQRTVQLGLGPMGPSCPYPWWNPMAPTRGSDLAAGEVVAALTSCTDIPTRVSKLLKDLIVPDEGCDFLYSIFRHQHPPHHHHQHHHQQPQPPLGRSSDSDRDPAAAAVVEAAVRTCFSSWDDAGSSGAYTCPTFWTLVSYLQRYRHKPSFHGIVFVRTRQAAVLLADRVQRTRELQFLREPGRKVLVATSAAEEGLDVASCEFVVRYNAHVCGIGQRLVRDGNGWRIYSAAGRRLLRGVVEVCDIVVSGSGAAA</sequence>
<dbReference type="PANTHER" id="PTHR14074:SF16">
    <property type="entry name" value="ANTIVIRAL INNATE IMMUNE RESPONSE RECEPTOR RIG-I"/>
    <property type="match status" value="1"/>
</dbReference>
<accession>A0ABQ5S8K1</accession>
<reference evidence="2 3" key="1">
    <citation type="journal article" date="2023" name="IScience">
        <title>Expanded male sex-determining region conserved during the evolution of homothallism in the green alga Volvox.</title>
        <authorList>
            <person name="Yamamoto K."/>
            <person name="Matsuzaki R."/>
            <person name="Mahakham W."/>
            <person name="Heman W."/>
            <person name="Sekimoto H."/>
            <person name="Kawachi M."/>
            <person name="Minakuchi Y."/>
            <person name="Toyoda A."/>
            <person name="Nozaki H."/>
        </authorList>
    </citation>
    <scope>NUCLEOTIDE SEQUENCE [LARGE SCALE GENOMIC DNA]</scope>
    <source>
        <strain evidence="2 3">NIES-4468</strain>
    </source>
</reference>
<dbReference type="InterPro" id="IPR027417">
    <property type="entry name" value="P-loop_NTPase"/>
</dbReference>
<feature type="region of interest" description="Disordered" evidence="1">
    <location>
        <begin position="184"/>
        <end position="226"/>
    </location>
</feature>
<name>A0ABQ5S8K1_9CHLO</name>
<dbReference type="EMBL" id="BSDZ01000024">
    <property type="protein sequence ID" value="GLI65662.1"/>
    <property type="molecule type" value="Genomic_DNA"/>
</dbReference>
<feature type="compositionally biased region" description="Basic residues" evidence="1">
    <location>
        <begin position="601"/>
        <end position="611"/>
    </location>
</feature>
<evidence type="ECO:0008006" key="4">
    <source>
        <dbReference type="Google" id="ProtNLM"/>
    </source>
</evidence>
<comment type="caution">
    <text evidence="2">The sequence shown here is derived from an EMBL/GenBank/DDBJ whole genome shotgun (WGS) entry which is preliminary data.</text>
</comment>
<dbReference type="InterPro" id="IPR051363">
    <property type="entry name" value="RLR_Helicase"/>
</dbReference>
<keyword evidence="3" id="KW-1185">Reference proteome</keyword>
<evidence type="ECO:0000313" key="2">
    <source>
        <dbReference type="EMBL" id="GLI65662.1"/>
    </source>
</evidence>
<feature type="region of interest" description="Disordered" evidence="1">
    <location>
        <begin position="601"/>
        <end position="628"/>
    </location>
</feature>
<proteinExistence type="predicted"/>
<dbReference type="Proteomes" id="UP001165090">
    <property type="component" value="Unassembled WGS sequence"/>
</dbReference>